<keyword evidence="5 6" id="KW-0067">ATP-binding</keyword>
<feature type="binding site" evidence="6">
    <location>
        <position position="79"/>
    </location>
    <ligand>
        <name>ATP</name>
        <dbReference type="ChEBI" id="CHEBI:30616"/>
    </ligand>
</feature>
<keyword evidence="9" id="KW-1185">Reference proteome</keyword>
<feature type="domain" description="Protein kinase" evidence="7">
    <location>
        <begin position="40"/>
        <end position="185"/>
    </location>
</feature>
<dbReference type="InterPro" id="IPR050823">
    <property type="entry name" value="Plant_Ser_Thr_Prot_Kinase"/>
</dbReference>
<dbReference type="PANTHER" id="PTHR45621">
    <property type="entry name" value="OS01G0588500 PROTEIN-RELATED"/>
    <property type="match status" value="1"/>
</dbReference>
<evidence type="ECO:0000256" key="6">
    <source>
        <dbReference type="PROSITE-ProRule" id="PRU10141"/>
    </source>
</evidence>
<evidence type="ECO:0000259" key="7">
    <source>
        <dbReference type="PROSITE" id="PS50011"/>
    </source>
</evidence>
<dbReference type="InterPro" id="IPR017441">
    <property type="entry name" value="Protein_kinase_ATP_BS"/>
</dbReference>
<dbReference type="InterPro" id="IPR011009">
    <property type="entry name" value="Kinase-like_dom_sf"/>
</dbReference>
<dbReference type="Pfam" id="PF07714">
    <property type="entry name" value="PK_Tyr_Ser-Thr"/>
    <property type="match status" value="1"/>
</dbReference>
<dbReference type="PROSITE" id="PS00107">
    <property type="entry name" value="PROTEIN_KINASE_ATP"/>
    <property type="match status" value="1"/>
</dbReference>
<evidence type="ECO:0000256" key="4">
    <source>
        <dbReference type="ARBA" id="ARBA00022777"/>
    </source>
</evidence>
<dbReference type="PROSITE" id="PS50011">
    <property type="entry name" value="PROTEIN_KINASE_DOM"/>
    <property type="match status" value="1"/>
</dbReference>
<sequence>MPSTVLGGNIDDDCPEGQILEIPNLKIYTSAELKCATRNFRPECVLGEGRFGRVYKGWVDGNTLNPSKNTTGMVIAVKKLNRESITRMEWQSEINFLGRISHPNVVKLLGYCMEDNELILVHEFMAKGSLDNHLFRRGAVHEALPWSRRLKILIDATCGLAFLHSAGKQIIYRNLRPSKILLDSI</sequence>
<dbReference type="InterPro" id="IPR000719">
    <property type="entry name" value="Prot_kinase_dom"/>
</dbReference>
<evidence type="ECO:0000256" key="3">
    <source>
        <dbReference type="ARBA" id="ARBA00022741"/>
    </source>
</evidence>
<keyword evidence="4" id="KW-0418">Kinase</keyword>
<evidence type="ECO:0000256" key="2">
    <source>
        <dbReference type="ARBA" id="ARBA00022679"/>
    </source>
</evidence>
<protein>
    <recommendedName>
        <fullName evidence="1">non-specific serine/threonine protein kinase</fullName>
        <ecNumber evidence="1">2.7.11.1</ecNumber>
    </recommendedName>
</protein>
<dbReference type="EC" id="2.7.11.1" evidence="1"/>
<organism evidence="8 9">
    <name type="scientific">Paspalum notatum var. saurae</name>
    <dbReference type="NCBI Taxonomy" id="547442"/>
    <lineage>
        <taxon>Eukaryota</taxon>
        <taxon>Viridiplantae</taxon>
        <taxon>Streptophyta</taxon>
        <taxon>Embryophyta</taxon>
        <taxon>Tracheophyta</taxon>
        <taxon>Spermatophyta</taxon>
        <taxon>Magnoliopsida</taxon>
        <taxon>Liliopsida</taxon>
        <taxon>Poales</taxon>
        <taxon>Poaceae</taxon>
        <taxon>PACMAD clade</taxon>
        <taxon>Panicoideae</taxon>
        <taxon>Andropogonodae</taxon>
        <taxon>Paspaleae</taxon>
        <taxon>Paspalinae</taxon>
        <taxon>Paspalum</taxon>
    </lineage>
</organism>
<gene>
    <name evidence="8" type="ORF">U9M48_025470</name>
</gene>
<proteinExistence type="predicted"/>
<dbReference type="Gene3D" id="3.30.200.20">
    <property type="entry name" value="Phosphorylase Kinase, domain 1"/>
    <property type="match status" value="1"/>
</dbReference>
<dbReference type="FunFam" id="3.30.200.20:FF:000228">
    <property type="entry name" value="Serine/threonine-protein kinase BIK1"/>
    <property type="match status" value="1"/>
</dbReference>
<dbReference type="SUPFAM" id="SSF56112">
    <property type="entry name" value="Protein kinase-like (PK-like)"/>
    <property type="match status" value="1"/>
</dbReference>
<keyword evidence="3 6" id="KW-0547">Nucleotide-binding</keyword>
<evidence type="ECO:0000313" key="9">
    <source>
        <dbReference type="Proteomes" id="UP001341281"/>
    </source>
</evidence>
<dbReference type="EMBL" id="CP144749">
    <property type="protein sequence ID" value="WVZ77622.1"/>
    <property type="molecule type" value="Genomic_DNA"/>
</dbReference>
<accession>A0AAQ3WX53</accession>
<dbReference type="GO" id="GO:0004674">
    <property type="term" value="F:protein serine/threonine kinase activity"/>
    <property type="evidence" value="ECO:0007669"/>
    <property type="project" value="UniProtKB-EC"/>
</dbReference>
<evidence type="ECO:0000256" key="1">
    <source>
        <dbReference type="ARBA" id="ARBA00012513"/>
    </source>
</evidence>
<dbReference type="AlphaFoldDB" id="A0AAQ3WX53"/>
<keyword evidence="2" id="KW-0808">Transferase</keyword>
<dbReference type="InterPro" id="IPR001245">
    <property type="entry name" value="Ser-Thr/Tyr_kinase_cat_dom"/>
</dbReference>
<dbReference type="GO" id="GO:0005524">
    <property type="term" value="F:ATP binding"/>
    <property type="evidence" value="ECO:0007669"/>
    <property type="project" value="UniProtKB-UniRule"/>
</dbReference>
<dbReference type="Proteomes" id="UP001341281">
    <property type="component" value="Chromosome 05"/>
</dbReference>
<name>A0AAQ3WX53_PASNO</name>
<reference evidence="8 9" key="1">
    <citation type="submission" date="2024-02" db="EMBL/GenBank/DDBJ databases">
        <title>High-quality chromosome-scale genome assembly of Pensacola bahiagrass (Paspalum notatum Flugge var. saurae).</title>
        <authorList>
            <person name="Vega J.M."/>
            <person name="Podio M."/>
            <person name="Orjuela J."/>
            <person name="Siena L.A."/>
            <person name="Pessino S.C."/>
            <person name="Combes M.C."/>
            <person name="Mariac C."/>
            <person name="Albertini E."/>
            <person name="Pupilli F."/>
            <person name="Ortiz J.P.A."/>
            <person name="Leblanc O."/>
        </authorList>
    </citation>
    <scope>NUCLEOTIDE SEQUENCE [LARGE SCALE GENOMIC DNA]</scope>
    <source>
        <strain evidence="8">R1</strain>
        <tissue evidence="8">Leaf</tissue>
    </source>
</reference>
<evidence type="ECO:0000256" key="5">
    <source>
        <dbReference type="ARBA" id="ARBA00022840"/>
    </source>
</evidence>
<dbReference type="Gene3D" id="1.10.510.10">
    <property type="entry name" value="Transferase(Phosphotransferase) domain 1"/>
    <property type="match status" value="1"/>
</dbReference>
<evidence type="ECO:0000313" key="8">
    <source>
        <dbReference type="EMBL" id="WVZ77622.1"/>
    </source>
</evidence>